<organism evidence="2 3">
    <name type="scientific">Popillia japonica</name>
    <name type="common">Japanese beetle</name>
    <dbReference type="NCBI Taxonomy" id="7064"/>
    <lineage>
        <taxon>Eukaryota</taxon>
        <taxon>Metazoa</taxon>
        <taxon>Ecdysozoa</taxon>
        <taxon>Arthropoda</taxon>
        <taxon>Hexapoda</taxon>
        <taxon>Insecta</taxon>
        <taxon>Pterygota</taxon>
        <taxon>Neoptera</taxon>
        <taxon>Endopterygota</taxon>
        <taxon>Coleoptera</taxon>
        <taxon>Polyphaga</taxon>
        <taxon>Scarabaeiformia</taxon>
        <taxon>Scarabaeidae</taxon>
        <taxon>Rutelinae</taxon>
        <taxon>Popillia</taxon>
    </lineage>
</organism>
<feature type="compositionally biased region" description="Basic and acidic residues" evidence="1">
    <location>
        <begin position="21"/>
        <end position="39"/>
    </location>
</feature>
<feature type="compositionally biased region" description="Basic residues" evidence="1">
    <location>
        <begin position="45"/>
        <end position="54"/>
    </location>
</feature>
<sequence length="75" mass="9045">MQFYVKKKRKRMEILFRIKWSSARERGAHPPPTRKESWKETAGLTRRRRGGGRTRGREGPTRRRLERKAGKRRPD</sequence>
<evidence type="ECO:0000313" key="3">
    <source>
        <dbReference type="Proteomes" id="UP001458880"/>
    </source>
</evidence>
<reference evidence="2 3" key="1">
    <citation type="journal article" date="2024" name="BMC Genomics">
        <title>De novo assembly and annotation of Popillia japonica's genome with initial clues to its potential as an invasive pest.</title>
        <authorList>
            <person name="Cucini C."/>
            <person name="Boschi S."/>
            <person name="Funari R."/>
            <person name="Cardaioli E."/>
            <person name="Iannotti N."/>
            <person name="Marturano G."/>
            <person name="Paoli F."/>
            <person name="Bruttini M."/>
            <person name="Carapelli A."/>
            <person name="Frati F."/>
            <person name="Nardi F."/>
        </authorList>
    </citation>
    <scope>NUCLEOTIDE SEQUENCE [LARGE SCALE GENOMIC DNA]</scope>
    <source>
        <strain evidence="2">DMR45628</strain>
    </source>
</reference>
<feature type="compositionally biased region" description="Basic residues" evidence="1">
    <location>
        <begin position="64"/>
        <end position="75"/>
    </location>
</feature>
<evidence type="ECO:0000313" key="2">
    <source>
        <dbReference type="EMBL" id="KAK9696013.1"/>
    </source>
</evidence>
<proteinExistence type="predicted"/>
<gene>
    <name evidence="2" type="ORF">QE152_g32177</name>
</gene>
<comment type="caution">
    <text evidence="2">The sequence shown here is derived from an EMBL/GenBank/DDBJ whole genome shotgun (WGS) entry which is preliminary data.</text>
</comment>
<protein>
    <submittedName>
        <fullName evidence="2">Uncharacterized protein</fullName>
    </submittedName>
</protein>
<dbReference type="AlphaFoldDB" id="A0AAW1J0H5"/>
<dbReference type="EMBL" id="JASPKY010000464">
    <property type="protein sequence ID" value="KAK9696013.1"/>
    <property type="molecule type" value="Genomic_DNA"/>
</dbReference>
<accession>A0AAW1J0H5</accession>
<feature type="region of interest" description="Disordered" evidence="1">
    <location>
        <begin position="21"/>
        <end position="75"/>
    </location>
</feature>
<dbReference type="Proteomes" id="UP001458880">
    <property type="component" value="Unassembled WGS sequence"/>
</dbReference>
<name>A0AAW1J0H5_POPJA</name>
<keyword evidence="3" id="KW-1185">Reference proteome</keyword>
<evidence type="ECO:0000256" key="1">
    <source>
        <dbReference type="SAM" id="MobiDB-lite"/>
    </source>
</evidence>